<feature type="compositionally biased region" description="Acidic residues" evidence="2">
    <location>
        <begin position="309"/>
        <end position="318"/>
    </location>
</feature>
<feature type="compositionally biased region" description="Low complexity" evidence="2">
    <location>
        <begin position="286"/>
        <end position="299"/>
    </location>
</feature>
<dbReference type="AlphaFoldDB" id="A0A8H6IKE6"/>
<reference evidence="3 4" key="1">
    <citation type="submission" date="2020-07" db="EMBL/GenBank/DDBJ databases">
        <title>Comparative genomics of pyrophilous fungi reveals a link between fire events and developmental genes.</title>
        <authorList>
            <consortium name="DOE Joint Genome Institute"/>
            <person name="Steindorff A.S."/>
            <person name="Carver A."/>
            <person name="Calhoun S."/>
            <person name="Stillman K."/>
            <person name="Liu H."/>
            <person name="Lipzen A."/>
            <person name="Pangilinan J."/>
            <person name="Labutti K."/>
            <person name="Bruns T.D."/>
            <person name="Grigoriev I.V."/>
        </authorList>
    </citation>
    <scope>NUCLEOTIDE SEQUENCE [LARGE SCALE GENOMIC DNA]</scope>
    <source>
        <strain evidence="3 4">CBS 144469</strain>
    </source>
</reference>
<evidence type="ECO:0000313" key="3">
    <source>
        <dbReference type="EMBL" id="KAF6766102.1"/>
    </source>
</evidence>
<feature type="compositionally biased region" description="Low complexity" evidence="2">
    <location>
        <begin position="233"/>
        <end position="247"/>
    </location>
</feature>
<evidence type="ECO:0000256" key="1">
    <source>
        <dbReference type="SAM" id="Coils"/>
    </source>
</evidence>
<proteinExistence type="predicted"/>
<sequence length="611" mass="65981">MPAKEKQGGSPKAPSKPTTRSSLRQSLNLASVGKAIIAGVRSNHSSTDEQRIAKKSRESSKRLSVTPQQASAPRASIGGESRPLAKPSKRENTPEAKPITRKRVSGQHTATRGSSSRPKSANPPAASALPKLRSRAIAAETTKPPSPAPAKAGARRRLSTSSSEEGGKEQRKPQASPSVERNTRPISPLPHRAALKSSSAVNATPPATPSTPSKLKPPSSPTIPKNGSPTRPTKLMKTTNTSTTKNLPRPHQHLALLRPTHPNRSPMTPSRDSPSPLARRQRQQMSKSTASSSFASTSAGNMSNISEGNTEDSDEEDDQLLRCQESSARTRRRIVNAPETPSREKPSLKNSLLFPPANRNSSLRPPKPSANNERAQAARASILSWEHASLSASQYLGPGEADKMLYDVQAPFSGPTSPTTSHMEIPPSPCLSAIDSPGLGFGSISQVLLPDVTPSPAVHLNGSRFSISPEAAGESSTTYLRLQLAAAEDLSIERMHRIMGLEEELHNVKQSHMRDLEEYAMQLDHAEKNDDRARHIAALEEQLRALRARAEKERALRVQRRKLDAVYATVLAGTAWGNVKEACQVELEVMQEEKQVLSCLLAQLEAMTLSL</sequence>
<dbReference type="EMBL" id="JACGCI010000001">
    <property type="protein sequence ID" value="KAF6766102.1"/>
    <property type="molecule type" value="Genomic_DNA"/>
</dbReference>
<feature type="coiled-coil region" evidence="1">
    <location>
        <begin position="509"/>
        <end position="556"/>
    </location>
</feature>
<feature type="compositionally biased region" description="Low complexity" evidence="2">
    <location>
        <begin position="197"/>
        <end position="225"/>
    </location>
</feature>
<feature type="compositionally biased region" description="Basic and acidic residues" evidence="2">
    <location>
        <begin position="46"/>
        <end position="61"/>
    </location>
</feature>
<organism evidence="3 4">
    <name type="scientific">Ephemerocybe angulata</name>
    <dbReference type="NCBI Taxonomy" id="980116"/>
    <lineage>
        <taxon>Eukaryota</taxon>
        <taxon>Fungi</taxon>
        <taxon>Dikarya</taxon>
        <taxon>Basidiomycota</taxon>
        <taxon>Agaricomycotina</taxon>
        <taxon>Agaricomycetes</taxon>
        <taxon>Agaricomycetidae</taxon>
        <taxon>Agaricales</taxon>
        <taxon>Agaricineae</taxon>
        <taxon>Psathyrellaceae</taxon>
        <taxon>Ephemerocybe</taxon>
    </lineage>
</organism>
<feature type="compositionally biased region" description="Polar residues" evidence="2">
    <location>
        <begin position="62"/>
        <end position="71"/>
    </location>
</feature>
<keyword evidence="4" id="KW-1185">Reference proteome</keyword>
<feature type="region of interest" description="Disordered" evidence="2">
    <location>
        <begin position="1"/>
        <end position="378"/>
    </location>
</feature>
<evidence type="ECO:0000313" key="4">
    <source>
        <dbReference type="Proteomes" id="UP000521943"/>
    </source>
</evidence>
<feature type="compositionally biased region" description="Polar residues" evidence="2">
    <location>
        <begin position="106"/>
        <end position="119"/>
    </location>
</feature>
<dbReference type="Proteomes" id="UP000521943">
    <property type="component" value="Unassembled WGS sequence"/>
</dbReference>
<name>A0A8H6IKE6_9AGAR</name>
<evidence type="ECO:0000256" key="2">
    <source>
        <dbReference type="SAM" id="MobiDB-lite"/>
    </source>
</evidence>
<feature type="compositionally biased region" description="Polar residues" evidence="2">
    <location>
        <begin position="16"/>
        <end position="29"/>
    </location>
</feature>
<dbReference type="OrthoDB" id="3203770at2759"/>
<keyword evidence="1" id="KW-0175">Coiled coil</keyword>
<gene>
    <name evidence="3" type="ORF">DFP72DRAFT_865583</name>
</gene>
<protein>
    <submittedName>
        <fullName evidence="3">Uncharacterized protein</fullName>
    </submittedName>
</protein>
<comment type="caution">
    <text evidence="3">The sequence shown here is derived from an EMBL/GenBank/DDBJ whole genome shotgun (WGS) entry which is preliminary data.</text>
</comment>
<feature type="compositionally biased region" description="Polar residues" evidence="2">
    <location>
        <begin position="358"/>
        <end position="374"/>
    </location>
</feature>
<accession>A0A8H6IKE6</accession>
<feature type="compositionally biased region" description="Polar residues" evidence="2">
    <location>
        <begin position="262"/>
        <end position="273"/>
    </location>
</feature>